<keyword evidence="1" id="KW-0472">Membrane</keyword>
<evidence type="ECO:0000256" key="2">
    <source>
        <dbReference type="SAM" id="SignalP"/>
    </source>
</evidence>
<keyword evidence="1" id="KW-1133">Transmembrane helix</keyword>
<reference evidence="3" key="1">
    <citation type="submission" date="2014-09" db="EMBL/GenBank/DDBJ databases">
        <title>Genome sequence of the luminous mushroom Mycena chlorophos for searching fungal bioluminescence genes.</title>
        <authorList>
            <person name="Tanaka Y."/>
            <person name="Kasuga D."/>
            <person name="Oba Y."/>
            <person name="Hase S."/>
            <person name="Sato K."/>
            <person name="Oba Y."/>
            <person name="Sakakibara Y."/>
        </authorList>
    </citation>
    <scope>NUCLEOTIDE SEQUENCE</scope>
</reference>
<keyword evidence="2" id="KW-0732">Signal</keyword>
<feature type="signal peptide" evidence="2">
    <location>
        <begin position="1"/>
        <end position="16"/>
    </location>
</feature>
<feature type="chain" id="PRO_5047399204" description="F5/8 type C domain-containing protein" evidence="2">
    <location>
        <begin position="17"/>
        <end position="215"/>
    </location>
</feature>
<evidence type="ECO:0000313" key="3">
    <source>
        <dbReference type="EMBL" id="GAT61321.1"/>
    </source>
</evidence>
<dbReference type="EMBL" id="DF850021">
    <property type="protein sequence ID" value="GAT61321.1"/>
    <property type="molecule type" value="Genomic_DNA"/>
</dbReference>
<proteinExistence type="predicted"/>
<evidence type="ECO:0008006" key="5">
    <source>
        <dbReference type="Google" id="ProtNLM"/>
    </source>
</evidence>
<sequence length="215" mass="23807">MRCLLGALLLPALVVANTEIVNFAAVAGSSAQQHARKPDWPVLHPRTTTNWSITPPAESWFVLDLPEHGPTQYTLRLSYAASSPTDFAITIFDPSDASGRRKYARISAADAGVFTPAFRPHSPRWIALFYRVYFPGFYATPPQRRDTAEVRFVLTLEPLLLGVLPASLAPLVVFILILLVVVARAVLPRVLEGLEGVAEEARREMGEEMERLKTE</sequence>
<name>A0ABQ0MDB3_MYCCL</name>
<protein>
    <recommendedName>
        <fullName evidence="5">F5/8 type C domain-containing protein</fullName>
    </recommendedName>
</protein>
<gene>
    <name evidence="3" type="ORF">MCHLO_17353</name>
</gene>
<dbReference type="Proteomes" id="UP000815677">
    <property type="component" value="Unassembled WGS sequence"/>
</dbReference>
<organism evidence="3 4">
    <name type="scientific">Mycena chlorophos</name>
    <name type="common">Agaric fungus</name>
    <name type="synonym">Agaricus chlorophos</name>
    <dbReference type="NCBI Taxonomy" id="658473"/>
    <lineage>
        <taxon>Eukaryota</taxon>
        <taxon>Fungi</taxon>
        <taxon>Dikarya</taxon>
        <taxon>Basidiomycota</taxon>
        <taxon>Agaricomycotina</taxon>
        <taxon>Agaricomycetes</taxon>
        <taxon>Agaricomycetidae</taxon>
        <taxon>Agaricales</taxon>
        <taxon>Marasmiineae</taxon>
        <taxon>Mycenaceae</taxon>
        <taxon>Mycena</taxon>
    </lineage>
</organism>
<evidence type="ECO:0000256" key="1">
    <source>
        <dbReference type="SAM" id="Phobius"/>
    </source>
</evidence>
<accession>A0ABQ0MDB3</accession>
<evidence type="ECO:0000313" key="4">
    <source>
        <dbReference type="Proteomes" id="UP000815677"/>
    </source>
</evidence>
<keyword evidence="4" id="KW-1185">Reference proteome</keyword>
<keyword evidence="1" id="KW-0812">Transmembrane</keyword>
<feature type="transmembrane region" description="Helical" evidence="1">
    <location>
        <begin position="159"/>
        <end position="182"/>
    </location>
</feature>